<evidence type="ECO:0000313" key="3">
    <source>
        <dbReference type="Proteomes" id="UP000775547"/>
    </source>
</evidence>
<dbReference type="AlphaFoldDB" id="A0A9P7K8J0"/>
<feature type="region of interest" description="Disordered" evidence="1">
    <location>
        <begin position="38"/>
        <end position="60"/>
    </location>
</feature>
<reference evidence="2" key="1">
    <citation type="submission" date="2020-07" db="EMBL/GenBank/DDBJ databases">
        <authorList>
            <person name="Nieuwenhuis M."/>
            <person name="Van De Peppel L.J.J."/>
        </authorList>
    </citation>
    <scope>NUCLEOTIDE SEQUENCE</scope>
    <source>
        <strain evidence="2">AP01</strain>
        <tissue evidence="2">Mycelium</tissue>
    </source>
</reference>
<protein>
    <submittedName>
        <fullName evidence="2">Uncharacterized protein</fullName>
    </submittedName>
</protein>
<dbReference type="EMBL" id="JABCKV010001483">
    <property type="protein sequence ID" value="KAG5639990.1"/>
    <property type="molecule type" value="Genomic_DNA"/>
</dbReference>
<gene>
    <name evidence="2" type="ORF">DXG03_001916</name>
</gene>
<proteinExistence type="predicted"/>
<keyword evidence="3" id="KW-1185">Reference proteome</keyword>
<reference evidence="2" key="2">
    <citation type="submission" date="2021-10" db="EMBL/GenBank/DDBJ databases">
        <title>Phylogenomics reveals ancestral predisposition of the termite-cultivated fungus Termitomyces towards a domesticated lifestyle.</title>
        <authorList>
            <person name="Auxier B."/>
            <person name="Grum-Grzhimaylo A."/>
            <person name="Cardenas M.E."/>
            <person name="Lodge J.D."/>
            <person name="Laessoe T."/>
            <person name="Pedersen O."/>
            <person name="Smith M.E."/>
            <person name="Kuyper T.W."/>
            <person name="Franco-Molano E.A."/>
            <person name="Baroni T.J."/>
            <person name="Aanen D.K."/>
        </authorList>
    </citation>
    <scope>NUCLEOTIDE SEQUENCE</scope>
    <source>
        <strain evidence="2">AP01</strain>
        <tissue evidence="2">Mycelium</tissue>
    </source>
</reference>
<dbReference type="OrthoDB" id="3261569at2759"/>
<sequence>MTLPSRRQPPLEEQICPWVITRLGNAIRTSVPANILPTSASEFSDSSSEPTSLFDDDEEEERRRVHYESSLYGPLNGIFSALFPIERRFMVKPQGLLRKEFDGKVSSEAGNVGHLDDLKVSSEAGNIGHLDDLNDAFQTSVTLDDIPVTQSDLEQGADSHGKDIDIHWDSILRTLQDRNAPRRKPIAPTHQPNLADASFDSYAGFVVKKRAKGTSGSPDFIIVKATETLVDDEIIAIIEVKLDDLDLKESRNQLKRYMFFAGTKKRAPTLKGYLMMGESVEVWSFLGPEATSSFEQIANIGVEDLQYALHETAG</sequence>
<dbReference type="Proteomes" id="UP000775547">
    <property type="component" value="Unassembled WGS sequence"/>
</dbReference>
<feature type="compositionally biased region" description="Low complexity" evidence="1">
    <location>
        <begin position="38"/>
        <end position="53"/>
    </location>
</feature>
<organism evidence="2 3">
    <name type="scientific">Asterophora parasitica</name>
    <dbReference type="NCBI Taxonomy" id="117018"/>
    <lineage>
        <taxon>Eukaryota</taxon>
        <taxon>Fungi</taxon>
        <taxon>Dikarya</taxon>
        <taxon>Basidiomycota</taxon>
        <taxon>Agaricomycotina</taxon>
        <taxon>Agaricomycetes</taxon>
        <taxon>Agaricomycetidae</taxon>
        <taxon>Agaricales</taxon>
        <taxon>Tricholomatineae</taxon>
        <taxon>Lyophyllaceae</taxon>
        <taxon>Asterophora</taxon>
    </lineage>
</organism>
<name>A0A9P7K8J0_9AGAR</name>
<evidence type="ECO:0000256" key="1">
    <source>
        <dbReference type="SAM" id="MobiDB-lite"/>
    </source>
</evidence>
<comment type="caution">
    <text evidence="2">The sequence shown here is derived from an EMBL/GenBank/DDBJ whole genome shotgun (WGS) entry which is preliminary data.</text>
</comment>
<evidence type="ECO:0000313" key="2">
    <source>
        <dbReference type="EMBL" id="KAG5639990.1"/>
    </source>
</evidence>
<feature type="non-terminal residue" evidence="2">
    <location>
        <position position="314"/>
    </location>
</feature>
<accession>A0A9P7K8J0</accession>